<comment type="caution">
    <text evidence="2">The sequence shown here is derived from an EMBL/GenBank/DDBJ whole genome shotgun (WGS) entry which is preliminary data.</text>
</comment>
<keyword evidence="1" id="KW-0812">Transmembrane</keyword>
<evidence type="ECO:0000313" key="2">
    <source>
        <dbReference type="EMBL" id="GAG27088.1"/>
    </source>
</evidence>
<sequence length="74" mass="8909">MVMKDAYFTYDPGFYDRCNKYLEEQRIIENYEKRNIIEYEDPIEEFFILCFWGILFLVSGSLSIVMLLTTFGII</sequence>
<gene>
    <name evidence="2" type="ORF">S01H1_51991</name>
</gene>
<proteinExistence type="predicted"/>
<reference evidence="2" key="1">
    <citation type="journal article" date="2014" name="Front. Microbiol.">
        <title>High frequency of phylogenetically diverse reductive dehalogenase-homologous genes in deep subseafloor sedimentary metagenomes.</title>
        <authorList>
            <person name="Kawai M."/>
            <person name="Futagami T."/>
            <person name="Toyoda A."/>
            <person name="Takaki Y."/>
            <person name="Nishi S."/>
            <person name="Hori S."/>
            <person name="Arai W."/>
            <person name="Tsubouchi T."/>
            <person name="Morono Y."/>
            <person name="Uchiyama I."/>
            <person name="Ito T."/>
            <person name="Fujiyama A."/>
            <person name="Inagaki F."/>
            <person name="Takami H."/>
        </authorList>
    </citation>
    <scope>NUCLEOTIDE SEQUENCE</scope>
    <source>
        <strain evidence="2">Expedition CK06-06</strain>
    </source>
</reference>
<feature type="transmembrane region" description="Helical" evidence="1">
    <location>
        <begin position="46"/>
        <end position="68"/>
    </location>
</feature>
<keyword evidence="1" id="KW-0472">Membrane</keyword>
<keyword evidence="1" id="KW-1133">Transmembrane helix</keyword>
<dbReference type="AlphaFoldDB" id="X0WRD5"/>
<evidence type="ECO:0000256" key="1">
    <source>
        <dbReference type="SAM" id="Phobius"/>
    </source>
</evidence>
<accession>X0WRD5</accession>
<dbReference type="EMBL" id="BARS01033587">
    <property type="protein sequence ID" value="GAG27088.1"/>
    <property type="molecule type" value="Genomic_DNA"/>
</dbReference>
<name>X0WRD5_9ZZZZ</name>
<organism evidence="2">
    <name type="scientific">marine sediment metagenome</name>
    <dbReference type="NCBI Taxonomy" id="412755"/>
    <lineage>
        <taxon>unclassified sequences</taxon>
        <taxon>metagenomes</taxon>
        <taxon>ecological metagenomes</taxon>
    </lineage>
</organism>
<protein>
    <submittedName>
        <fullName evidence="2">Uncharacterized protein</fullName>
    </submittedName>
</protein>